<keyword evidence="1" id="KW-0812">Transmembrane</keyword>
<feature type="transmembrane region" description="Helical" evidence="1">
    <location>
        <begin position="61"/>
        <end position="81"/>
    </location>
</feature>
<dbReference type="RefSeq" id="WP_182543366.1">
    <property type="nucleotide sequence ID" value="NZ_JACGWZ010000001.1"/>
</dbReference>
<reference evidence="2 3" key="1">
    <citation type="submission" date="2020-07" db="EMBL/GenBank/DDBJ databases">
        <title>Sequencing the genomes of 1000 actinobacteria strains.</title>
        <authorList>
            <person name="Klenk H.-P."/>
        </authorList>
    </citation>
    <scope>NUCLEOTIDE SEQUENCE [LARGE SCALE GENOMIC DNA]</scope>
    <source>
        <strain evidence="2 3">DSM 45975</strain>
    </source>
</reference>
<keyword evidence="3" id="KW-1185">Reference proteome</keyword>
<evidence type="ECO:0000313" key="3">
    <source>
        <dbReference type="Proteomes" id="UP000569329"/>
    </source>
</evidence>
<protein>
    <submittedName>
        <fullName evidence="2">Uncharacterized protein</fullName>
    </submittedName>
</protein>
<evidence type="ECO:0000313" key="2">
    <source>
        <dbReference type="EMBL" id="MBA8824234.1"/>
    </source>
</evidence>
<dbReference type="AlphaFoldDB" id="A0A839DRU3"/>
<keyword evidence="1" id="KW-1133">Transmembrane helix</keyword>
<gene>
    <name evidence="2" type="ORF">FHX42_001563</name>
</gene>
<accession>A0A839DRU3</accession>
<evidence type="ECO:0000256" key="1">
    <source>
        <dbReference type="SAM" id="Phobius"/>
    </source>
</evidence>
<feature type="transmembrane region" description="Helical" evidence="1">
    <location>
        <begin position="31"/>
        <end position="49"/>
    </location>
</feature>
<dbReference type="Proteomes" id="UP000569329">
    <property type="component" value="Unassembled WGS sequence"/>
</dbReference>
<comment type="caution">
    <text evidence="2">The sequence shown here is derived from an EMBL/GenBank/DDBJ whole genome shotgun (WGS) entry which is preliminary data.</text>
</comment>
<organism evidence="2 3">
    <name type="scientific">Halosaccharopolyspora lacisalsi</name>
    <dbReference type="NCBI Taxonomy" id="1000566"/>
    <lineage>
        <taxon>Bacteria</taxon>
        <taxon>Bacillati</taxon>
        <taxon>Actinomycetota</taxon>
        <taxon>Actinomycetes</taxon>
        <taxon>Pseudonocardiales</taxon>
        <taxon>Pseudonocardiaceae</taxon>
        <taxon>Halosaccharopolyspora</taxon>
    </lineage>
</organism>
<proteinExistence type="predicted"/>
<dbReference type="EMBL" id="JACGWZ010000001">
    <property type="protein sequence ID" value="MBA8824234.1"/>
    <property type="molecule type" value="Genomic_DNA"/>
</dbReference>
<keyword evidence="1" id="KW-0472">Membrane</keyword>
<name>A0A839DRU3_9PSEU</name>
<feature type="transmembrane region" description="Helical" evidence="1">
    <location>
        <begin position="96"/>
        <end position="117"/>
    </location>
</feature>
<sequence length="135" mass="14561">MSIDRTDKLVGACFAATTAATVGMFSNYWPVVYYSIPVLVTLFMLMGSLDKRDEWNPPATAGIVSFGLVLVLLFGVANAALHDGGIIGGLPTSTAVFVYAIWPVATVVGPLVFAWVYHTWLRHDLEDTDAQPVAQ</sequence>